<proteinExistence type="predicted"/>
<dbReference type="EMBL" id="BTGU01007698">
    <property type="protein sequence ID" value="GMN20456.1"/>
    <property type="molecule type" value="Genomic_DNA"/>
</dbReference>
<sequence length="107" mass="11295">MTGLNGHAGPEKFSPDRDWSGRSGKPASKLHSLVFRTGLIGQAVRTDLTGAGQVGLKIQGVRTDLTGPGQAGSENQRVQCSLVFHPDWPDQVRTGLTGTGQACPENQ</sequence>
<reference evidence="2" key="1">
    <citation type="submission" date="2023-07" db="EMBL/GenBank/DDBJ databases">
        <title>draft genome sequence of fig (Ficus carica).</title>
        <authorList>
            <person name="Takahashi T."/>
            <person name="Nishimura K."/>
        </authorList>
    </citation>
    <scope>NUCLEOTIDE SEQUENCE</scope>
</reference>
<keyword evidence="3" id="KW-1185">Reference proteome</keyword>
<dbReference type="Proteomes" id="UP001187192">
    <property type="component" value="Unassembled WGS sequence"/>
</dbReference>
<evidence type="ECO:0000256" key="1">
    <source>
        <dbReference type="SAM" id="MobiDB-lite"/>
    </source>
</evidence>
<dbReference type="AlphaFoldDB" id="A0AA88CKW1"/>
<name>A0AA88CKW1_FICCA</name>
<gene>
    <name evidence="2" type="ORF">TIFTF001_050034</name>
</gene>
<comment type="caution">
    <text evidence="2">The sequence shown here is derived from an EMBL/GenBank/DDBJ whole genome shotgun (WGS) entry which is preliminary data.</text>
</comment>
<evidence type="ECO:0000313" key="2">
    <source>
        <dbReference type="EMBL" id="GMN20456.1"/>
    </source>
</evidence>
<feature type="compositionally biased region" description="Basic and acidic residues" evidence="1">
    <location>
        <begin position="9"/>
        <end position="20"/>
    </location>
</feature>
<organism evidence="2 3">
    <name type="scientific">Ficus carica</name>
    <name type="common">Common fig</name>
    <dbReference type="NCBI Taxonomy" id="3494"/>
    <lineage>
        <taxon>Eukaryota</taxon>
        <taxon>Viridiplantae</taxon>
        <taxon>Streptophyta</taxon>
        <taxon>Embryophyta</taxon>
        <taxon>Tracheophyta</taxon>
        <taxon>Spermatophyta</taxon>
        <taxon>Magnoliopsida</taxon>
        <taxon>eudicotyledons</taxon>
        <taxon>Gunneridae</taxon>
        <taxon>Pentapetalae</taxon>
        <taxon>rosids</taxon>
        <taxon>fabids</taxon>
        <taxon>Rosales</taxon>
        <taxon>Moraceae</taxon>
        <taxon>Ficeae</taxon>
        <taxon>Ficus</taxon>
    </lineage>
</organism>
<feature type="region of interest" description="Disordered" evidence="1">
    <location>
        <begin position="1"/>
        <end position="27"/>
    </location>
</feature>
<accession>A0AA88CKW1</accession>
<evidence type="ECO:0000313" key="3">
    <source>
        <dbReference type="Proteomes" id="UP001187192"/>
    </source>
</evidence>
<protein>
    <submittedName>
        <fullName evidence="2">Uncharacterized protein</fullName>
    </submittedName>
</protein>